<gene>
    <name evidence="11" type="ORF">BWK72_01690</name>
</gene>
<dbReference type="InterPro" id="IPR010065">
    <property type="entry name" value="AA_ABC_transptr_permease_3TM"/>
</dbReference>
<dbReference type="PANTHER" id="PTHR30614:SF37">
    <property type="entry name" value="AMINO-ACID ABC TRANSPORTER PERMEASE PROTEIN YHDX-RELATED"/>
    <property type="match status" value="1"/>
</dbReference>
<dbReference type="GO" id="GO:0006865">
    <property type="term" value="P:amino acid transport"/>
    <property type="evidence" value="ECO:0007669"/>
    <property type="project" value="UniProtKB-KW"/>
</dbReference>
<keyword evidence="3 9" id="KW-0813">Transport</keyword>
<feature type="transmembrane region" description="Helical" evidence="9">
    <location>
        <begin position="261"/>
        <end position="280"/>
    </location>
</feature>
<dbReference type="Proteomes" id="UP000192505">
    <property type="component" value="Unassembled WGS sequence"/>
</dbReference>
<evidence type="ECO:0000313" key="11">
    <source>
        <dbReference type="EMBL" id="OQW89972.1"/>
    </source>
</evidence>
<feature type="transmembrane region" description="Helical" evidence="9">
    <location>
        <begin position="183"/>
        <end position="203"/>
    </location>
</feature>
<dbReference type="EMBL" id="MTEI01000001">
    <property type="protein sequence ID" value="OQW89972.1"/>
    <property type="molecule type" value="Genomic_DNA"/>
</dbReference>
<dbReference type="PROSITE" id="PS50928">
    <property type="entry name" value="ABC_TM1"/>
    <property type="match status" value="1"/>
</dbReference>
<comment type="caution">
    <text evidence="11">The sequence shown here is derived from an EMBL/GenBank/DDBJ whole genome shotgun (WGS) entry which is preliminary data.</text>
</comment>
<feature type="transmembrane region" description="Helical" evidence="9">
    <location>
        <begin position="361"/>
        <end position="383"/>
    </location>
</feature>
<keyword evidence="8 9" id="KW-0472">Membrane</keyword>
<sequence>MNPDIPPPHKNNWSWRSQAFRGIVYQILAMAAIVGVVWFLAHNTLVNMRVRGIQSGFDFMLQSAGFDIGESLYPFDSEESYLRAFLVGVTNTLRVAIVGIILSTLLGTLLGIGRFSRNALVRGLCLAYVEAFRNIPVLLQLLLWYVILTEVLPSSDEAWQLGDFFLSKGGLNFPIPIWATGQLWAAIGLGLGVVGVVLYRRWAKRQFEATGQLRSAFWVPVVILVVSSLAGWALGGAPTELNRPVKGDFSIENGGALTPEFLAVLIGLTLYTASFIAEVVRGGIASVPRGQGEAASALGLSHQQEMRLVMLPQALRVIIPPLTNQYLNLTKNSSLAVAIGYPDVVSIANTALNQTGRAVECISIVMLVYLTTSLGTSVLMGWYNSRAAIKER</sequence>
<feature type="transmembrane region" description="Helical" evidence="9">
    <location>
        <begin position="93"/>
        <end position="112"/>
    </location>
</feature>
<evidence type="ECO:0000256" key="2">
    <source>
        <dbReference type="ARBA" id="ARBA00010072"/>
    </source>
</evidence>
<name>A0A1W9KZ01_9BURK</name>
<dbReference type="CDD" id="cd06261">
    <property type="entry name" value="TM_PBP2"/>
    <property type="match status" value="1"/>
</dbReference>
<dbReference type="Pfam" id="PF00528">
    <property type="entry name" value="BPD_transp_1"/>
    <property type="match status" value="1"/>
</dbReference>
<accession>A0A1W9KZ01</accession>
<evidence type="ECO:0000256" key="5">
    <source>
        <dbReference type="ARBA" id="ARBA00022692"/>
    </source>
</evidence>
<evidence type="ECO:0000256" key="3">
    <source>
        <dbReference type="ARBA" id="ARBA00022448"/>
    </source>
</evidence>
<proteinExistence type="inferred from homology"/>
<evidence type="ECO:0000256" key="8">
    <source>
        <dbReference type="ARBA" id="ARBA00023136"/>
    </source>
</evidence>
<organism evidence="11 12">
    <name type="scientific">Rhodoferax ferrireducens</name>
    <dbReference type="NCBI Taxonomy" id="192843"/>
    <lineage>
        <taxon>Bacteria</taxon>
        <taxon>Pseudomonadati</taxon>
        <taxon>Pseudomonadota</taxon>
        <taxon>Betaproteobacteria</taxon>
        <taxon>Burkholderiales</taxon>
        <taxon>Comamonadaceae</taxon>
        <taxon>Rhodoferax</taxon>
    </lineage>
</organism>
<dbReference type="PANTHER" id="PTHR30614">
    <property type="entry name" value="MEMBRANE COMPONENT OF AMINO ACID ABC TRANSPORTER"/>
    <property type="match status" value="1"/>
</dbReference>
<evidence type="ECO:0000256" key="7">
    <source>
        <dbReference type="ARBA" id="ARBA00022989"/>
    </source>
</evidence>
<dbReference type="GO" id="GO:0022857">
    <property type="term" value="F:transmembrane transporter activity"/>
    <property type="evidence" value="ECO:0007669"/>
    <property type="project" value="InterPro"/>
</dbReference>
<evidence type="ECO:0000256" key="6">
    <source>
        <dbReference type="ARBA" id="ARBA00022970"/>
    </source>
</evidence>
<dbReference type="Gene3D" id="1.10.3720.10">
    <property type="entry name" value="MetI-like"/>
    <property type="match status" value="2"/>
</dbReference>
<comment type="subcellular location">
    <subcellularLocation>
        <location evidence="1">Cell inner membrane</location>
        <topology evidence="1">Multi-pass membrane protein</topology>
    </subcellularLocation>
    <subcellularLocation>
        <location evidence="9">Cell membrane</location>
        <topology evidence="9">Multi-pass membrane protein</topology>
    </subcellularLocation>
</comment>
<feature type="transmembrane region" description="Helical" evidence="9">
    <location>
        <begin position="23"/>
        <end position="41"/>
    </location>
</feature>
<protein>
    <submittedName>
        <fullName evidence="11">Amino acid ABC transporter permease</fullName>
    </submittedName>
</protein>
<keyword evidence="7 9" id="KW-1133">Transmembrane helix</keyword>
<feature type="transmembrane region" description="Helical" evidence="9">
    <location>
        <begin position="215"/>
        <end position="234"/>
    </location>
</feature>
<evidence type="ECO:0000256" key="9">
    <source>
        <dbReference type="RuleBase" id="RU363032"/>
    </source>
</evidence>
<evidence type="ECO:0000259" key="10">
    <source>
        <dbReference type="PROSITE" id="PS50928"/>
    </source>
</evidence>
<evidence type="ECO:0000256" key="4">
    <source>
        <dbReference type="ARBA" id="ARBA00022475"/>
    </source>
</evidence>
<dbReference type="SUPFAM" id="SSF161098">
    <property type="entry name" value="MetI-like"/>
    <property type="match status" value="2"/>
</dbReference>
<feature type="domain" description="ABC transmembrane type-1" evidence="10">
    <location>
        <begin position="89"/>
        <end position="380"/>
    </location>
</feature>
<reference evidence="11 12" key="1">
    <citation type="submission" date="2017-01" db="EMBL/GenBank/DDBJ databases">
        <title>Novel large sulfur bacteria in the metagenomes of groundwater-fed chemosynthetic microbial mats in the Lake Huron basin.</title>
        <authorList>
            <person name="Sharrar A.M."/>
            <person name="Flood B.E."/>
            <person name="Bailey J.V."/>
            <person name="Jones D.S."/>
            <person name="Biddanda B."/>
            <person name="Ruberg S.A."/>
            <person name="Marcus D.N."/>
            <person name="Dick G.J."/>
        </authorList>
    </citation>
    <scope>NUCLEOTIDE SEQUENCE [LARGE SCALE GENOMIC DNA]</scope>
    <source>
        <strain evidence="11">A7</strain>
    </source>
</reference>
<feature type="transmembrane region" description="Helical" evidence="9">
    <location>
        <begin position="124"/>
        <end position="147"/>
    </location>
</feature>
<evidence type="ECO:0000256" key="1">
    <source>
        <dbReference type="ARBA" id="ARBA00004429"/>
    </source>
</evidence>
<keyword evidence="4" id="KW-1003">Cell membrane</keyword>
<dbReference type="InterPro" id="IPR000515">
    <property type="entry name" value="MetI-like"/>
</dbReference>
<dbReference type="InterPro" id="IPR035906">
    <property type="entry name" value="MetI-like_sf"/>
</dbReference>
<keyword evidence="6" id="KW-0029">Amino-acid transport</keyword>
<comment type="similarity">
    <text evidence="2">Belongs to the binding-protein-dependent transport system permease family. HisMQ subfamily.</text>
</comment>
<dbReference type="NCBIfam" id="TIGR01726">
    <property type="entry name" value="HEQRo_perm_3TM"/>
    <property type="match status" value="1"/>
</dbReference>
<dbReference type="GO" id="GO:0043190">
    <property type="term" value="C:ATP-binding cassette (ABC) transporter complex"/>
    <property type="evidence" value="ECO:0007669"/>
    <property type="project" value="InterPro"/>
</dbReference>
<dbReference type="InterPro" id="IPR043429">
    <property type="entry name" value="ArtM/GltK/GlnP/TcyL/YhdX-like"/>
</dbReference>
<dbReference type="AlphaFoldDB" id="A0A1W9KZ01"/>
<keyword evidence="5 9" id="KW-0812">Transmembrane</keyword>
<evidence type="ECO:0000313" key="12">
    <source>
        <dbReference type="Proteomes" id="UP000192505"/>
    </source>
</evidence>